<keyword evidence="2" id="KW-1185">Reference proteome</keyword>
<evidence type="ECO:0000313" key="2">
    <source>
        <dbReference type="Proteomes" id="UP000708208"/>
    </source>
</evidence>
<dbReference type="EMBL" id="CAJVCH010556270">
    <property type="protein sequence ID" value="CAG7830516.1"/>
    <property type="molecule type" value="Genomic_DNA"/>
</dbReference>
<sequence>MTRLLSVPLDLDDEEGSVPCSYLQFLFPFFDLGNESEFLKVLSLLWFGLGTLLYSLDLGTSEDVVKGKS</sequence>
<evidence type="ECO:0000313" key="1">
    <source>
        <dbReference type="EMBL" id="CAG7830516.1"/>
    </source>
</evidence>
<reference evidence="1" key="1">
    <citation type="submission" date="2021-06" db="EMBL/GenBank/DDBJ databases">
        <authorList>
            <person name="Hodson N. C."/>
            <person name="Mongue J. A."/>
            <person name="Jaron S. K."/>
        </authorList>
    </citation>
    <scope>NUCLEOTIDE SEQUENCE</scope>
</reference>
<gene>
    <name evidence="1" type="ORF">AFUS01_LOCUS40315</name>
</gene>
<organism evidence="1 2">
    <name type="scientific">Allacma fusca</name>
    <dbReference type="NCBI Taxonomy" id="39272"/>
    <lineage>
        <taxon>Eukaryota</taxon>
        <taxon>Metazoa</taxon>
        <taxon>Ecdysozoa</taxon>
        <taxon>Arthropoda</taxon>
        <taxon>Hexapoda</taxon>
        <taxon>Collembola</taxon>
        <taxon>Symphypleona</taxon>
        <taxon>Sminthuridae</taxon>
        <taxon>Allacma</taxon>
    </lineage>
</organism>
<comment type="caution">
    <text evidence="1">The sequence shown here is derived from an EMBL/GenBank/DDBJ whole genome shotgun (WGS) entry which is preliminary data.</text>
</comment>
<name>A0A8J2LF16_9HEXA</name>
<accession>A0A8J2LF16</accession>
<protein>
    <submittedName>
        <fullName evidence="1">Uncharacterized protein</fullName>
    </submittedName>
</protein>
<dbReference type="AlphaFoldDB" id="A0A8J2LF16"/>
<dbReference type="Proteomes" id="UP000708208">
    <property type="component" value="Unassembled WGS sequence"/>
</dbReference>
<proteinExistence type="predicted"/>